<dbReference type="SMART" id="SM00387">
    <property type="entry name" value="HATPase_c"/>
    <property type="match status" value="1"/>
</dbReference>
<keyword evidence="8 11" id="KW-1133">Transmembrane helix</keyword>
<accession>A0A8J3XRW6</accession>
<gene>
    <name evidence="14" type="ORF">Pth03_08960</name>
</gene>
<dbReference type="GO" id="GO:0000155">
    <property type="term" value="F:phosphorelay sensor kinase activity"/>
    <property type="evidence" value="ECO:0007669"/>
    <property type="project" value="InterPro"/>
</dbReference>
<dbReference type="InterPro" id="IPR036097">
    <property type="entry name" value="HisK_dim/P_sf"/>
</dbReference>
<dbReference type="EMBL" id="BOOR01000006">
    <property type="protein sequence ID" value="GII52507.1"/>
    <property type="molecule type" value="Genomic_DNA"/>
</dbReference>
<dbReference type="RefSeq" id="WP_239118752.1">
    <property type="nucleotide sequence ID" value="NZ_BOOR01000006.1"/>
</dbReference>
<dbReference type="GO" id="GO:0005886">
    <property type="term" value="C:plasma membrane"/>
    <property type="evidence" value="ECO:0007669"/>
    <property type="project" value="UniProtKB-SubCell"/>
</dbReference>
<dbReference type="Pfam" id="PF02518">
    <property type="entry name" value="HATPase_c"/>
    <property type="match status" value="1"/>
</dbReference>
<comment type="subcellular location">
    <subcellularLocation>
        <location evidence="2">Cell membrane</location>
    </subcellularLocation>
</comment>
<keyword evidence="15" id="KW-1185">Reference proteome</keyword>
<evidence type="ECO:0000256" key="4">
    <source>
        <dbReference type="ARBA" id="ARBA00022553"/>
    </source>
</evidence>
<dbReference type="PROSITE" id="PS50885">
    <property type="entry name" value="HAMP"/>
    <property type="match status" value="1"/>
</dbReference>
<dbReference type="Gene3D" id="3.30.565.10">
    <property type="entry name" value="Histidine kinase-like ATPase, C-terminal domain"/>
    <property type="match status" value="1"/>
</dbReference>
<feature type="transmembrane region" description="Helical" evidence="11">
    <location>
        <begin position="169"/>
        <end position="189"/>
    </location>
</feature>
<dbReference type="InterPro" id="IPR003594">
    <property type="entry name" value="HATPase_dom"/>
</dbReference>
<organism evidence="14 15">
    <name type="scientific">Planotetraspora thailandica</name>
    <dbReference type="NCBI Taxonomy" id="487172"/>
    <lineage>
        <taxon>Bacteria</taxon>
        <taxon>Bacillati</taxon>
        <taxon>Actinomycetota</taxon>
        <taxon>Actinomycetes</taxon>
        <taxon>Streptosporangiales</taxon>
        <taxon>Streptosporangiaceae</taxon>
        <taxon>Planotetraspora</taxon>
    </lineage>
</organism>
<dbReference type="InterPro" id="IPR004358">
    <property type="entry name" value="Sig_transdc_His_kin-like_C"/>
</dbReference>
<evidence type="ECO:0000256" key="11">
    <source>
        <dbReference type="SAM" id="Phobius"/>
    </source>
</evidence>
<sequence length="447" mass="47040">MIWGKRHHTSAEQAEEVAQPYGMPLRRRVLGAIVGVTTLAVALFAVPFGISMARLYHDDTVAALGRNATWIAAAVPDEVMHNGVRTVPLPQGLPAQLTVGFFAGSGARLSGEGPANSRVAADARDGHVHEAIEDGSLAVAAPFPTDEGWVGAVRVAMPYDLVRGRIYEAWLVMTGLAVVVIGLAVVFALRQSARLAAPLEHLTRSAQALGSGDFSIRALRSDVREANAAGLALEATARRLGDMLERERAFSVDVSHQLRTQLTGMLLGLESAMGRPGADLTEAIGTAVARGERLQTTIEDLVRLTRGAPTSEPFDVRALIEEITGERRAAFAEAGRRLTVTVSGELPQVAASSAAVRQILLVLLDNAAIHGAGEVTVEVSDLGDALAVEVTDQGKGIDEGEDLFARSEGNGHGIGLALARSLAEAEGGRLILRRAAPAVFSLLLPAR</sequence>
<evidence type="ECO:0000256" key="8">
    <source>
        <dbReference type="ARBA" id="ARBA00022989"/>
    </source>
</evidence>
<name>A0A8J3XRW6_9ACTN</name>
<dbReference type="InterPro" id="IPR005467">
    <property type="entry name" value="His_kinase_dom"/>
</dbReference>
<dbReference type="InterPro" id="IPR003661">
    <property type="entry name" value="HisK_dim/P_dom"/>
</dbReference>
<evidence type="ECO:0000256" key="9">
    <source>
        <dbReference type="ARBA" id="ARBA00023012"/>
    </source>
</evidence>
<feature type="domain" description="HAMP" evidence="13">
    <location>
        <begin position="193"/>
        <end position="245"/>
    </location>
</feature>
<evidence type="ECO:0000256" key="7">
    <source>
        <dbReference type="ARBA" id="ARBA00022777"/>
    </source>
</evidence>
<keyword evidence="5" id="KW-0808">Transferase</keyword>
<dbReference type="SUPFAM" id="SSF47384">
    <property type="entry name" value="Homodimeric domain of signal transducing histidine kinase"/>
    <property type="match status" value="1"/>
</dbReference>
<dbReference type="PROSITE" id="PS50109">
    <property type="entry name" value="HIS_KIN"/>
    <property type="match status" value="1"/>
</dbReference>
<dbReference type="PANTHER" id="PTHR45436">
    <property type="entry name" value="SENSOR HISTIDINE KINASE YKOH"/>
    <property type="match status" value="1"/>
</dbReference>
<keyword evidence="7 14" id="KW-0418">Kinase</keyword>
<evidence type="ECO:0000313" key="14">
    <source>
        <dbReference type="EMBL" id="GII52507.1"/>
    </source>
</evidence>
<dbReference type="PRINTS" id="PR00344">
    <property type="entry name" value="BCTRLSENSOR"/>
</dbReference>
<reference evidence="14" key="1">
    <citation type="submission" date="2021-01" db="EMBL/GenBank/DDBJ databases">
        <title>Whole genome shotgun sequence of Planotetraspora thailandica NBRC 104271.</title>
        <authorList>
            <person name="Komaki H."/>
            <person name="Tamura T."/>
        </authorList>
    </citation>
    <scope>NUCLEOTIDE SEQUENCE</scope>
    <source>
        <strain evidence="14">NBRC 104271</strain>
    </source>
</reference>
<dbReference type="EC" id="2.7.13.3" evidence="3"/>
<dbReference type="AlphaFoldDB" id="A0A8J3XRW6"/>
<dbReference type="InterPro" id="IPR050428">
    <property type="entry name" value="TCS_sensor_his_kinase"/>
</dbReference>
<feature type="domain" description="Histidine kinase" evidence="12">
    <location>
        <begin position="253"/>
        <end position="447"/>
    </location>
</feature>
<evidence type="ECO:0000259" key="12">
    <source>
        <dbReference type="PROSITE" id="PS50109"/>
    </source>
</evidence>
<keyword evidence="10 11" id="KW-0472">Membrane</keyword>
<keyword evidence="9" id="KW-0902">Two-component regulatory system</keyword>
<comment type="catalytic activity">
    <reaction evidence="1">
        <text>ATP + protein L-histidine = ADP + protein N-phospho-L-histidine.</text>
        <dbReference type="EC" id="2.7.13.3"/>
    </reaction>
</comment>
<proteinExistence type="predicted"/>
<evidence type="ECO:0000256" key="10">
    <source>
        <dbReference type="ARBA" id="ARBA00023136"/>
    </source>
</evidence>
<evidence type="ECO:0000256" key="1">
    <source>
        <dbReference type="ARBA" id="ARBA00000085"/>
    </source>
</evidence>
<dbReference type="Proteomes" id="UP000605992">
    <property type="component" value="Unassembled WGS sequence"/>
</dbReference>
<dbReference type="PANTHER" id="PTHR45436:SF5">
    <property type="entry name" value="SENSOR HISTIDINE KINASE TRCS"/>
    <property type="match status" value="1"/>
</dbReference>
<evidence type="ECO:0000313" key="15">
    <source>
        <dbReference type="Proteomes" id="UP000605992"/>
    </source>
</evidence>
<dbReference type="CDD" id="cd00082">
    <property type="entry name" value="HisKA"/>
    <property type="match status" value="1"/>
</dbReference>
<comment type="caution">
    <text evidence="14">The sequence shown here is derived from an EMBL/GenBank/DDBJ whole genome shotgun (WGS) entry which is preliminary data.</text>
</comment>
<feature type="transmembrane region" description="Helical" evidence="11">
    <location>
        <begin position="29"/>
        <end position="50"/>
    </location>
</feature>
<dbReference type="InterPro" id="IPR036890">
    <property type="entry name" value="HATPase_C_sf"/>
</dbReference>
<evidence type="ECO:0000256" key="3">
    <source>
        <dbReference type="ARBA" id="ARBA00012438"/>
    </source>
</evidence>
<evidence type="ECO:0000256" key="2">
    <source>
        <dbReference type="ARBA" id="ARBA00004236"/>
    </source>
</evidence>
<evidence type="ECO:0000256" key="5">
    <source>
        <dbReference type="ARBA" id="ARBA00022679"/>
    </source>
</evidence>
<evidence type="ECO:0000256" key="6">
    <source>
        <dbReference type="ARBA" id="ARBA00022692"/>
    </source>
</evidence>
<keyword evidence="6 11" id="KW-0812">Transmembrane</keyword>
<dbReference type="SUPFAM" id="SSF55874">
    <property type="entry name" value="ATPase domain of HSP90 chaperone/DNA topoisomerase II/histidine kinase"/>
    <property type="match status" value="1"/>
</dbReference>
<keyword evidence="4" id="KW-0597">Phosphoprotein</keyword>
<protein>
    <recommendedName>
        <fullName evidence="3">histidine kinase</fullName>
        <ecNumber evidence="3">2.7.13.3</ecNumber>
    </recommendedName>
</protein>
<dbReference type="Gene3D" id="1.10.287.130">
    <property type="match status" value="1"/>
</dbReference>
<dbReference type="InterPro" id="IPR003660">
    <property type="entry name" value="HAMP_dom"/>
</dbReference>
<evidence type="ECO:0000259" key="13">
    <source>
        <dbReference type="PROSITE" id="PS50885"/>
    </source>
</evidence>